<gene>
    <name evidence="4" type="ORF">K7J14_03840</name>
</gene>
<evidence type="ECO:0000256" key="1">
    <source>
        <dbReference type="ARBA" id="ARBA00022679"/>
    </source>
</evidence>
<feature type="domain" description="N-acetyltransferase" evidence="3">
    <location>
        <begin position="10"/>
        <end position="179"/>
    </location>
</feature>
<dbReference type="GO" id="GO:0016747">
    <property type="term" value="F:acyltransferase activity, transferring groups other than amino-acyl groups"/>
    <property type="evidence" value="ECO:0007669"/>
    <property type="project" value="InterPro"/>
</dbReference>
<protein>
    <submittedName>
        <fullName evidence="4">GNAT family N-acetyltransferase</fullName>
    </submittedName>
</protein>
<dbReference type="Pfam" id="PF00583">
    <property type="entry name" value="Acetyltransf_1"/>
    <property type="match status" value="1"/>
</dbReference>
<dbReference type="InterPro" id="IPR050832">
    <property type="entry name" value="Bact_Acetyltransf"/>
</dbReference>
<proteinExistence type="predicted"/>
<evidence type="ECO:0000256" key="2">
    <source>
        <dbReference type="ARBA" id="ARBA00023315"/>
    </source>
</evidence>
<keyword evidence="5" id="KW-1185">Reference proteome</keyword>
<dbReference type="PROSITE" id="PS51186">
    <property type="entry name" value="GNAT"/>
    <property type="match status" value="1"/>
</dbReference>
<organism evidence="4 5">
    <name type="scientific">Teretinema zuelzerae</name>
    <dbReference type="NCBI Taxonomy" id="156"/>
    <lineage>
        <taxon>Bacteria</taxon>
        <taxon>Pseudomonadati</taxon>
        <taxon>Spirochaetota</taxon>
        <taxon>Spirochaetia</taxon>
        <taxon>Spirochaetales</taxon>
        <taxon>Treponemataceae</taxon>
        <taxon>Teretinema</taxon>
    </lineage>
</organism>
<comment type="caution">
    <text evidence="4">The sequence shown here is derived from an EMBL/GenBank/DDBJ whole genome shotgun (WGS) entry which is preliminary data.</text>
</comment>
<dbReference type="PANTHER" id="PTHR43877">
    <property type="entry name" value="AMINOALKYLPHOSPHONATE N-ACETYLTRANSFERASE-RELATED-RELATED"/>
    <property type="match status" value="1"/>
</dbReference>
<sequence>MEIQGTGSALAVRTAKSADAGALAVFAEETFRATFAQFNTVSDMDEYCSRCYGEAIQRAEILDPDISTFLCEIGGELAGYAQIGWNSRFKGIEDPSQAEIKRIYVKAEWQGRGVSHELMNHVLSVADSRGVGTVWLGVWEKNPKAVTFYRKFDFYEAGEHVFMLGQDRQRDIVLNRKMRGRSDASSQKASR</sequence>
<reference evidence="4" key="1">
    <citation type="submission" date="2021-08" db="EMBL/GenBank/DDBJ databases">
        <title>Comparative analyses of Brucepasteria parasyntrophica and Teretinema zuelzerae.</title>
        <authorList>
            <person name="Song Y."/>
            <person name="Brune A."/>
        </authorList>
    </citation>
    <scope>NUCLEOTIDE SEQUENCE</scope>
    <source>
        <strain evidence="4">DSM 1903</strain>
    </source>
</reference>
<dbReference type="Proteomes" id="UP001198163">
    <property type="component" value="Unassembled WGS sequence"/>
</dbReference>
<dbReference type="SUPFAM" id="SSF55729">
    <property type="entry name" value="Acyl-CoA N-acyltransferases (Nat)"/>
    <property type="match status" value="1"/>
</dbReference>
<dbReference type="RefSeq" id="WP_230753329.1">
    <property type="nucleotide sequence ID" value="NZ_JAINWA010000001.1"/>
</dbReference>
<keyword evidence="2" id="KW-0012">Acyltransferase</keyword>
<dbReference type="AlphaFoldDB" id="A0AAE3JI70"/>
<evidence type="ECO:0000313" key="5">
    <source>
        <dbReference type="Proteomes" id="UP001198163"/>
    </source>
</evidence>
<accession>A0AAE3JI70</accession>
<evidence type="ECO:0000313" key="4">
    <source>
        <dbReference type="EMBL" id="MCD1653831.1"/>
    </source>
</evidence>
<dbReference type="Gene3D" id="3.40.630.30">
    <property type="match status" value="1"/>
</dbReference>
<name>A0AAE3JI70_9SPIR</name>
<dbReference type="InterPro" id="IPR000182">
    <property type="entry name" value="GNAT_dom"/>
</dbReference>
<evidence type="ECO:0000259" key="3">
    <source>
        <dbReference type="PROSITE" id="PS51186"/>
    </source>
</evidence>
<dbReference type="InterPro" id="IPR016181">
    <property type="entry name" value="Acyl_CoA_acyltransferase"/>
</dbReference>
<dbReference type="CDD" id="cd04301">
    <property type="entry name" value="NAT_SF"/>
    <property type="match status" value="1"/>
</dbReference>
<dbReference type="EMBL" id="JAINWA010000001">
    <property type="protein sequence ID" value="MCD1653831.1"/>
    <property type="molecule type" value="Genomic_DNA"/>
</dbReference>
<keyword evidence="1" id="KW-0808">Transferase</keyword>